<dbReference type="InterPro" id="IPR050122">
    <property type="entry name" value="RTK"/>
</dbReference>
<dbReference type="PROSITE" id="PS50853">
    <property type="entry name" value="FN3"/>
    <property type="match status" value="1"/>
</dbReference>
<evidence type="ECO:0000256" key="5">
    <source>
        <dbReference type="ARBA" id="ARBA00022741"/>
    </source>
</evidence>
<evidence type="ECO:0000256" key="3">
    <source>
        <dbReference type="ARBA" id="ARBA00022553"/>
    </source>
</evidence>
<dbReference type="InterPro" id="IPR036116">
    <property type="entry name" value="FN3_sf"/>
</dbReference>
<dbReference type="PANTHER" id="PTHR24416">
    <property type="entry name" value="TYROSINE-PROTEIN KINASE RECEPTOR"/>
    <property type="match status" value="1"/>
</dbReference>
<dbReference type="SMART" id="SM00060">
    <property type="entry name" value="FN3"/>
    <property type="match status" value="2"/>
</dbReference>
<dbReference type="InterPro" id="IPR020635">
    <property type="entry name" value="Tyr_kinase_cat_dom"/>
</dbReference>
<keyword evidence="8" id="KW-0829">Tyrosine-protein kinase</keyword>
<evidence type="ECO:0000256" key="1">
    <source>
        <dbReference type="ARBA" id="ARBA00004167"/>
    </source>
</evidence>
<dbReference type="GO" id="GO:0005524">
    <property type="term" value="F:ATP binding"/>
    <property type="evidence" value="ECO:0007669"/>
    <property type="project" value="UniProtKB-KW"/>
</dbReference>
<dbReference type="PANTHER" id="PTHR24416:SF527">
    <property type="entry name" value="PROTO-ONCOGENE TYROSINE-PROTEIN KINASE ROS"/>
    <property type="match status" value="1"/>
</dbReference>
<keyword evidence="3" id="KW-0597">Phosphoprotein</keyword>
<dbReference type="AlphaFoldDB" id="E2A7V8"/>
<keyword evidence="6 10" id="KW-0418">Kinase</keyword>
<dbReference type="Proteomes" id="UP000000311">
    <property type="component" value="Unassembled WGS sequence"/>
</dbReference>
<dbReference type="SMART" id="SM00219">
    <property type="entry name" value="TyrKc"/>
    <property type="match status" value="1"/>
</dbReference>
<dbReference type="InterPro" id="IPR011009">
    <property type="entry name" value="Kinase-like_dom_sf"/>
</dbReference>
<keyword evidence="11" id="KW-1185">Reference proteome</keyword>
<dbReference type="GO" id="GO:0032006">
    <property type="term" value="P:regulation of TOR signaling"/>
    <property type="evidence" value="ECO:0007669"/>
    <property type="project" value="TreeGrafter"/>
</dbReference>
<dbReference type="GO" id="GO:0007169">
    <property type="term" value="P:cell surface receptor protein tyrosine kinase signaling pathway"/>
    <property type="evidence" value="ECO:0007669"/>
    <property type="project" value="TreeGrafter"/>
</dbReference>
<reference evidence="10 11" key="1">
    <citation type="journal article" date="2010" name="Science">
        <title>Genomic comparison of the ants Camponotus floridanus and Harpegnathos saltator.</title>
        <authorList>
            <person name="Bonasio R."/>
            <person name="Zhang G."/>
            <person name="Ye C."/>
            <person name="Mutti N.S."/>
            <person name="Fang X."/>
            <person name="Qin N."/>
            <person name="Donahue G."/>
            <person name="Yang P."/>
            <person name="Li Q."/>
            <person name="Li C."/>
            <person name="Zhang P."/>
            <person name="Huang Z."/>
            <person name="Berger S.L."/>
            <person name="Reinberg D."/>
            <person name="Wang J."/>
            <person name="Liebig J."/>
        </authorList>
    </citation>
    <scope>NUCLEOTIDE SEQUENCE [LARGE SCALE GENOMIC DNA]</scope>
    <source>
        <strain evidence="11">C129</strain>
    </source>
</reference>
<dbReference type="CDD" id="cd00063">
    <property type="entry name" value="FN3"/>
    <property type="match status" value="2"/>
</dbReference>
<dbReference type="GO" id="GO:0004714">
    <property type="term" value="F:transmembrane receptor protein tyrosine kinase activity"/>
    <property type="evidence" value="ECO:0007669"/>
    <property type="project" value="UniProtKB-EC"/>
</dbReference>
<evidence type="ECO:0000256" key="4">
    <source>
        <dbReference type="ARBA" id="ARBA00022679"/>
    </source>
</evidence>
<evidence type="ECO:0000256" key="2">
    <source>
        <dbReference type="ARBA" id="ARBA00011902"/>
    </source>
</evidence>
<organism evidence="11">
    <name type="scientific">Camponotus floridanus</name>
    <name type="common">Florida carpenter ant</name>
    <dbReference type="NCBI Taxonomy" id="104421"/>
    <lineage>
        <taxon>Eukaryota</taxon>
        <taxon>Metazoa</taxon>
        <taxon>Ecdysozoa</taxon>
        <taxon>Arthropoda</taxon>
        <taxon>Hexapoda</taxon>
        <taxon>Insecta</taxon>
        <taxon>Pterygota</taxon>
        <taxon>Neoptera</taxon>
        <taxon>Endopterygota</taxon>
        <taxon>Hymenoptera</taxon>
        <taxon>Apocrita</taxon>
        <taxon>Aculeata</taxon>
        <taxon>Formicoidea</taxon>
        <taxon>Formicidae</taxon>
        <taxon>Formicinae</taxon>
        <taxon>Camponotus</taxon>
    </lineage>
</organism>
<dbReference type="GO" id="GO:0005886">
    <property type="term" value="C:plasma membrane"/>
    <property type="evidence" value="ECO:0007669"/>
    <property type="project" value="TreeGrafter"/>
</dbReference>
<dbReference type="Gene3D" id="1.10.510.10">
    <property type="entry name" value="Transferase(Phosphotransferase) domain 1"/>
    <property type="match status" value="1"/>
</dbReference>
<proteinExistence type="predicted"/>
<evidence type="ECO:0000256" key="6">
    <source>
        <dbReference type="ARBA" id="ARBA00022777"/>
    </source>
</evidence>
<dbReference type="SUPFAM" id="SSF56112">
    <property type="entry name" value="Protein kinase-like (PK-like)"/>
    <property type="match status" value="1"/>
</dbReference>
<comment type="subcellular location">
    <subcellularLocation>
        <location evidence="1">Membrane</location>
        <topology evidence="1">Single-pass membrane protein</topology>
    </subcellularLocation>
</comment>
<dbReference type="InterPro" id="IPR001245">
    <property type="entry name" value="Ser-Thr/Tyr_kinase_cat_dom"/>
</dbReference>
<dbReference type="EC" id="2.7.10.1" evidence="2"/>
<dbReference type="InterPro" id="IPR013783">
    <property type="entry name" value="Ig-like_fold"/>
</dbReference>
<dbReference type="SUPFAM" id="SSF49265">
    <property type="entry name" value="Fibronectin type III"/>
    <property type="match status" value="1"/>
</dbReference>
<dbReference type="Pfam" id="PF07714">
    <property type="entry name" value="PK_Tyr_Ser-Thr"/>
    <property type="match status" value="1"/>
</dbReference>
<dbReference type="OrthoDB" id="65481at2759"/>
<evidence type="ECO:0000256" key="8">
    <source>
        <dbReference type="ARBA" id="ARBA00023137"/>
    </source>
</evidence>
<evidence type="ECO:0000313" key="11">
    <source>
        <dbReference type="Proteomes" id="UP000000311"/>
    </source>
</evidence>
<evidence type="ECO:0000259" key="9">
    <source>
        <dbReference type="PROSITE" id="PS50853"/>
    </source>
</evidence>
<dbReference type="InParanoid" id="E2A7V8"/>
<keyword evidence="4" id="KW-0808">Transferase</keyword>
<gene>
    <name evidence="10" type="ORF">EAG_03392</name>
</gene>
<dbReference type="EMBL" id="GL437421">
    <property type="protein sequence ID" value="EFN70482.1"/>
    <property type="molecule type" value="Genomic_DNA"/>
</dbReference>
<dbReference type="STRING" id="104421.E2A7V8"/>
<feature type="domain" description="Fibronectin type-III" evidence="9">
    <location>
        <begin position="53"/>
        <end position="147"/>
    </location>
</feature>
<protein>
    <recommendedName>
        <fullName evidence="2">receptor protein-tyrosine kinase</fullName>
        <ecNumber evidence="2">2.7.10.1</ecNumber>
    </recommendedName>
</protein>
<dbReference type="Gene3D" id="2.60.40.10">
    <property type="entry name" value="Immunoglobulins"/>
    <property type="match status" value="2"/>
</dbReference>
<keyword evidence="5" id="KW-0547">Nucleotide-binding</keyword>
<dbReference type="InterPro" id="IPR003961">
    <property type="entry name" value="FN3_dom"/>
</dbReference>
<accession>E2A7V8</accession>
<sequence length="422" mass="49662">MFEKSDHHILNFKSDWTARNEGEVDEVTLANISIIPDSIESSLNKPTSLRAFVQFDSQFTKKVNDIFVTLRWNQSEFTDLQGYTVQCFFIEDLKKIQICDDKNITTLEHTVHNLKPNTTYYFRVRAHTESSLNKPTSLRAFVQFDSQFTKKVNDIFVTLRWNQSEFTDLQGYTVQCFFIEDLKKIQICDDKNITTLEHTVHNLKPNTTYYFRVRAHTGKLLLVYIKNLYIVYIDTNHYSCIVKFDLTMWENGITKFDEISKARTSDYLILSSSMGILYRISYNWMNKEYGMIKYHFDGKNEQIFQISLSLCQFRPATYMNHMIIDNMNNEKPLIYWIETFLPTSWMAPESSMIKIFTSQSDVWSFGVLMWEIISLGEQSYITKTNEEVINYVRAGGRLPMTLNCPSPLYQLMLRCWTTADAR</sequence>
<evidence type="ECO:0000256" key="7">
    <source>
        <dbReference type="ARBA" id="ARBA00022840"/>
    </source>
</evidence>
<dbReference type="Pfam" id="PF00041">
    <property type="entry name" value="fn3"/>
    <property type="match status" value="2"/>
</dbReference>
<name>E2A7V8_CAMFO</name>
<evidence type="ECO:0000313" key="10">
    <source>
        <dbReference type="EMBL" id="EFN70482.1"/>
    </source>
</evidence>
<dbReference type="GO" id="GO:0043235">
    <property type="term" value="C:receptor complex"/>
    <property type="evidence" value="ECO:0007669"/>
    <property type="project" value="TreeGrafter"/>
</dbReference>
<keyword evidence="7" id="KW-0067">ATP-binding</keyword>